<feature type="transmembrane region" description="Helical" evidence="1">
    <location>
        <begin position="1139"/>
        <end position="1156"/>
    </location>
</feature>
<feature type="transmembrane region" description="Helical" evidence="1">
    <location>
        <begin position="1190"/>
        <end position="1208"/>
    </location>
</feature>
<feature type="transmembrane region" description="Helical" evidence="1">
    <location>
        <begin position="1076"/>
        <end position="1095"/>
    </location>
</feature>
<feature type="transmembrane region" description="Helical" evidence="1">
    <location>
        <begin position="446"/>
        <end position="468"/>
    </location>
</feature>
<dbReference type="InterPro" id="IPR058062">
    <property type="entry name" value="SCO7613_C"/>
</dbReference>
<protein>
    <submittedName>
        <fullName evidence="2">Uncharacterized protein</fullName>
    </submittedName>
</protein>
<feature type="transmembrane region" description="Helical" evidence="1">
    <location>
        <begin position="665"/>
        <end position="682"/>
    </location>
</feature>
<gene>
    <name evidence="2" type="ORF">FK219_011260</name>
</gene>
<feature type="transmembrane region" description="Helical" evidence="1">
    <location>
        <begin position="889"/>
        <end position="908"/>
    </location>
</feature>
<keyword evidence="3" id="KW-1185">Reference proteome</keyword>
<feature type="transmembrane region" description="Helical" evidence="1">
    <location>
        <begin position="863"/>
        <end position="883"/>
    </location>
</feature>
<feature type="transmembrane region" description="Helical" evidence="1">
    <location>
        <begin position="758"/>
        <end position="777"/>
    </location>
</feature>
<feature type="transmembrane region" description="Helical" evidence="1">
    <location>
        <begin position="1163"/>
        <end position="1184"/>
    </location>
</feature>
<dbReference type="NCBIfam" id="NF047321">
    <property type="entry name" value="SCO7613_CTERM"/>
    <property type="match status" value="1"/>
</dbReference>
<feature type="transmembrane region" description="Helical" evidence="1">
    <location>
        <begin position="1014"/>
        <end position="1037"/>
    </location>
</feature>
<feature type="transmembrane region" description="Helical" evidence="1">
    <location>
        <begin position="375"/>
        <end position="395"/>
    </location>
</feature>
<feature type="transmembrane region" description="Helical" evidence="1">
    <location>
        <begin position="640"/>
        <end position="659"/>
    </location>
</feature>
<feature type="transmembrane region" description="Helical" evidence="1">
    <location>
        <begin position="989"/>
        <end position="1008"/>
    </location>
</feature>
<feature type="transmembrane region" description="Helical" evidence="1">
    <location>
        <begin position="1044"/>
        <end position="1064"/>
    </location>
</feature>
<dbReference type="AlphaFoldDB" id="A0A9E5JQH0"/>
<feature type="transmembrane region" description="Helical" evidence="1">
    <location>
        <begin position="120"/>
        <end position="141"/>
    </location>
</feature>
<feature type="transmembrane region" description="Helical" evidence="1">
    <location>
        <begin position="257"/>
        <end position="277"/>
    </location>
</feature>
<feature type="transmembrane region" description="Helical" evidence="1">
    <location>
        <begin position="783"/>
        <end position="804"/>
    </location>
</feature>
<dbReference type="RefSeq" id="WP_152584019.1">
    <property type="nucleotide sequence ID" value="NZ_VIKT02000021.1"/>
</dbReference>
<keyword evidence="1" id="KW-0472">Membrane</keyword>
<feature type="transmembrane region" description="Helical" evidence="1">
    <location>
        <begin position="615"/>
        <end position="633"/>
    </location>
</feature>
<feature type="transmembrane region" description="Helical" evidence="1">
    <location>
        <begin position="953"/>
        <end position="977"/>
    </location>
</feature>
<feature type="transmembrane region" description="Helical" evidence="1">
    <location>
        <begin position="1116"/>
        <end position="1133"/>
    </location>
</feature>
<feature type="transmembrane region" description="Helical" evidence="1">
    <location>
        <begin position="317"/>
        <end position="336"/>
    </location>
</feature>
<feature type="transmembrane region" description="Helical" evidence="1">
    <location>
        <begin position="343"/>
        <end position="363"/>
    </location>
</feature>
<feature type="transmembrane region" description="Helical" evidence="1">
    <location>
        <begin position="724"/>
        <end position="746"/>
    </location>
</feature>
<dbReference type="Proteomes" id="UP000818266">
    <property type="component" value="Unassembled WGS sequence"/>
</dbReference>
<name>A0A9E5JQH0_9MICO</name>
<feature type="transmembrane region" description="Helical" evidence="1">
    <location>
        <begin position="560"/>
        <end position="577"/>
    </location>
</feature>
<feature type="transmembrane region" description="Helical" evidence="1">
    <location>
        <begin position="206"/>
        <end position="224"/>
    </location>
</feature>
<feature type="transmembrane region" description="Helical" evidence="1">
    <location>
        <begin position="407"/>
        <end position="434"/>
    </location>
</feature>
<feature type="transmembrane region" description="Helical" evidence="1">
    <location>
        <begin position="147"/>
        <end position="167"/>
    </location>
</feature>
<comment type="caution">
    <text evidence="2">The sequence shown here is derived from an EMBL/GenBank/DDBJ whole genome shotgun (WGS) entry which is preliminary data.</text>
</comment>
<organism evidence="2 3">
    <name type="scientific">Microcella pacifica</name>
    <dbReference type="NCBI Taxonomy" id="2591847"/>
    <lineage>
        <taxon>Bacteria</taxon>
        <taxon>Bacillati</taxon>
        <taxon>Actinomycetota</taxon>
        <taxon>Actinomycetes</taxon>
        <taxon>Micrococcales</taxon>
        <taxon>Microbacteriaceae</taxon>
        <taxon>Microcella</taxon>
    </lineage>
</organism>
<feature type="transmembrane region" description="Helical" evidence="1">
    <location>
        <begin position="694"/>
        <end position="718"/>
    </location>
</feature>
<reference evidence="2 3" key="1">
    <citation type="submission" date="2020-03" db="EMBL/GenBank/DDBJ databases">
        <title>Chryseoglobus sp. isolated from a deep-sea seamount.</title>
        <authorList>
            <person name="Zhang D.-C."/>
        </authorList>
    </citation>
    <scope>NUCLEOTIDE SEQUENCE [LARGE SCALE GENOMIC DNA]</scope>
    <source>
        <strain evidence="2 3">KN1116</strain>
    </source>
</reference>
<accession>A0A9E5JQH0</accession>
<evidence type="ECO:0000256" key="1">
    <source>
        <dbReference type="SAM" id="Phobius"/>
    </source>
</evidence>
<feature type="transmembrane region" description="Helical" evidence="1">
    <location>
        <begin position="589"/>
        <end position="609"/>
    </location>
</feature>
<evidence type="ECO:0000313" key="2">
    <source>
        <dbReference type="EMBL" id="NHF63807.1"/>
    </source>
</evidence>
<feature type="transmembrane region" description="Helical" evidence="1">
    <location>
        <begin position="289"/>
        <end position="311"/>
    </location>
</feature>
<feature type="transmembrane region" description="Helical" evidence="1">
    <location>
        <begin position="480"/>
        <end position="503"/>
    </location>
</feature>
<feature type="transmembrane region" description="Helical" evidence="1">
    <location>
        <begin position="509"/>
        <end position="526"/>
    </location>
</feature>
<feature type="transmembrane region" description="Helical" evidence="1">
    <location>
        <begin position="231"/>
        <end position="251"/>
    </location>
</feature>
<feature type="transmembrane region" description="Helical" evidence="1">
    <location>
        <begin position="920"/>
        <end position="941"/>
    </location>
</feature>
<evidence type="ECO:0000313" key="3">
    <source>
        <dbReference type="Proteomes" id="UP000818266"/>
    </source>
</evidence>
<feature type="transmembrane region" description="Helical" evidence="1">
    <location>
        <begin position="538"/>
        <end position="554"/>
    </location>
</feature>
<dbReference type="EMBL" id="VIKT02000021">
    <property type="protein sequence ID" value="NHF63807.1"/>
    <property type="molecule type" value="Genomic_DNA"/>
</dbReference>
<feature type="transmembrane region" description="Helical" evidence="1">
    <location>
        <begin position="179"/>
        <end position="200"/>
    </location>
</feature>
<feature type="transmembrane region" description="Helical" evidence="1">
    <location>
        <begin position="811"/>
        <end position="833"/>
    </location>
</feature>
<proteinExistence type="predicted"/>
<keyword evidence="1" id="KW-0812">Transmembrane</keyword>
<feature type="transmembrane region" description="Helical" evidence="1">
    <location>
        <begin position="839"/>
        <end position="856"/>
    </location>
</feature>
<dbReference type="OrthoDB" id="5149148at2"/>
<sequence>MSDVTAQRARTVHWTSSTVSRLRDTALCPVCTRRLTAGVCSTCGADLRGDDGVEVWRHASAAADALTALQASVGRVPRRPTPVASPPARVTAAVDRVGASPTPAVSRQQPARASTTVQSVLAIAGAALVGLAAVIFTLLNPDLTDPVARGSVLVVASLLFWGGAPLLMRRALRVSAESVAALALVFAGLAASVLLPVVAARADTEAVLTLVALVGGSLALALGVRTRMRVWMLAGSTSLTLVPLLASAAIGGTLATLWGPLGTSAAALALLEAGAVLERRRSTVLLVERVVLVGLQAVGFVALAAAAFVAIVDPPSAWLAAAAAVLGAGAVTGRSAPHTLRRLWSFAAGASVPLGFATASFALDLSAVGGEPARVALVPLATVIGLLSLTVTLSARGRVRRPAALTGATSVVSLAIAPAALLAASGALSTLLAADRMSDDAVGAQASVAAVAALVMLSAGLATHSGILSRRASRAPRAVGVLRALAWWALALAGLGALGLTIVDPGARAAWALVLATLSAVVLTGPERVRRAPIAQRLPIVIAAHLAVLLAVSLSWQSTALAVALGVAALISLATLTRTVPLVARSAHLAVGYSYALVLVSSALSLASVEGPARLSLTATVGLLGAIAATFLRRVDAARWITVLVVASVPFAIAVGLVVVERNGWVALSTATMLVLAVSLLITRRPGLGIVIRVLAAALIVPSIAVVLVNAGAALLVLSGSPVVLPAIALVVAVTLPLLPRITAALRHRGLPDAHGRAVGLAIEATTLLTAAIAVLLCFAREAAGAPTAAIVLAIVAMGAAGAASVRRLPAYWWMFGAAATASLWSLWLALGVTSLEAHVLPPALVAAVVAVVLTARGAPQPALLAGALLAAIVPLLVALGASAEAQPARALGLLAAAVALTGLGAGIRASALGSGRLRVLSAPTLIAAIVAGSAGGLQAARLGLRVDVVETALPLIAVVAIVALAGSVTMGIAGLVITQSRDAAMRRWSLVPALTVATAAMGTAVEYDVSSPWFDLTVVVLWSLMMALLVLMVVAVDRSTRGATVLPHAGVLFALALATSIVAWSPREFLRVEAFSLPLGIMLLAAGVIALRSATAHDPAPLRHWPRGRTGSWPLLAPGLVVLVLASILATATDPQTWRAVLVMAIALMMILVGVRWRLAAPFVLGILVLPLENVLAFSVQIGRGIEAMPWWITLAVVGLVLLVIAVGSERRGSGGGAPLARLRDLA</sequence>
<keyword evidence="1" id="KW-1133">Transmembrane helix</keyword>